<accession>A0A553UUG7</accession>
<organism evidence="1 2">
    <name type="scientific">Deinococcus detaillensis</name>
    <dbReference type="NCBI Taxonomy" id="2592048"/>
    <lineage>
        <taxon>Bacteria</taxon>
        <taxon>Thermotogati</taxon>
        <taxon>Deinococcota</taxon>
        <taxon>Deinococci</taxon>
        <taxon>Deinococcales</taxon>
        <taxon>Deinococcaceae</taxon>
        <taxon>Deinococcus</taxon>
    </lineage>
</organism>
<evidence type="ECO:0000313" key="1">
    <source>
        <dbReference type="EMBL" id="TSA83859.1"/>
    </source>
</evidence>
<dbReference type="Proteomes" id="UP000316092">
    <property type="component" value="Unassembled WGS sequence"/>
</dbReference>
<dbReference type="OrthoDB" id="8899365at2"/>
<proteinExistence type="predicted"/>
<gene>
    <name evidence="1" type="ORF">FNU79_11580</name>
</gene>
<comment type="caution">
    <text evidence="1">The sequence shown here is derived from an EMBL/GenBank/DDBJ whole genome shotgun (WGS) entry which is preliminary data.</text>
</comment>
<dbReference type="AlphaFoldDB" id="A0A553UUG7"/>
<keyword evidence="2" id="KW-1185">Reference proteome</keyword>
<sequence>MQQQRSENINISRQALFSLVGALTGYPNPDDSNEPRGPWGPVIRQARDKLHVMGLQPEPWRAVTLNPQPLPPRWAAASALAEVILDRVDHLEMLAAALPKEAGASLRAYGSDMIRRFVDDYCGNGIIVIHLPKHGPFPPGGDEPQPIGPLELLVVGMKFTGAAELSGDVSAAGEKLIEVGLQRMQGQG</sequence>
<name>A0A553UUG7_9DEIO</name>
<evidence type="ECO:0000313" key="2">
    <source>
        <dbReference type="Proteomes" id="UP000316092"/>
    </source>
</evidence>
<reference evidence="1 2" key="1">
    <citation type="submission" date="2019-07" db="EMBL/GenBank/DDBJ databases">
        <title>Deinococcus detaillus sp. nov., isolated from humus soil in Antarctica.</title>
        <authorList>
            <person name="Zhang K."/>
        </authorList>
    </citation>
    <scope>NUCLEOTIDE SEQUENCE [LARGE SCALE GENOMIC DNA]</scope>
    <source>
        <strain evidence="1 2">H1</strain>
    </source>
</reference>
<dbReference type="EMBL" id="VKDB01000012">
    <property type="protein sequence ID" value="TSA83859.1"/>
    <property type="molecule type" value="Genomic_DNA"/>
</dbReference>
<dbReference type="RefSeq" id="WP_143720994.1">
    <property type="nucleotide sequence ID" value="NZ_VKDB01000012.1"/>
</dbReference>
<protein>
    <submittedName>
        <fullName evidence="1">Uncharacterized protein</fullName>
    </submittedName>
</protein>